<dbReference type="PROSITE" id="PS51464">
    <property type="entry name" value="SIS"/>
    <property type="match status" value="1"/>
</dbReference>
<keyword evidence="3" id="KW-0804">Transcription</keyword>
<keyword evidence="7" id="KW-1185">Reference proteome</keyword>
<dbReference type="PROSITE" id="PS51071">
    <property type="entry name" value="HTH_RPIR"/>
    <property type="match status" value="1"/>
</dbReference>
<keyword evidence="1" id="KW-0805">Transcription regulation</keyword>
<protein>
    <submittedName>
        <fullName evidence="6">RpiR family transcriptional regulator</fullName>
    </submittedName>
</protein>
<dbReference type="InterPro" id="IPR001347">
    <property type="entry name" value="SIS_dom"/>
</dbReference>
<dbReference type="SUPFAM" id="SSF46689">
    <property type="entry name" value="Homeodomain-like"/>
    <property type="match status" value="1"/>
</dbReference>
<dbReference type="Pfam" id="PF01380">
    <property type="entry name" value="SIS"/>
    <property type="match status" value="1"/>
</dbReference>
<dbReference type="InterPro" id="IPR000281">
    <property type="entry name" value="HTH_RpiR"/>
</dbReference>
<dbReference type="Gene3D" id="3.40.50.10490">
    <property type="entry name" value="Glucose-6-phosphate isomerase like protein, domain 1"/>
    <property type="match status" value="1"/>
</dbReference>
<gene>
    <name evidence="6" type="primary">glvR_1</name>
    <name evidence="6" type="ORF">CSC2_06860</name>
</gene>
<dbReference type="InterPro" id="IPR035472">
    <property type="entry name" value="RpiR-like_SIS"/>
</dbReference>
<dbReference type="EMBL" id="BMBA01000001">
    <property type="protein sequence ID" value="GFZ30160.1"/>
    <property type="molecule type" value="Genomic_DNA"/>
</dbReference>
<evidence type="ECO:0000256" key="2">
    <source>
        <dbReference type="ARBA" id="ARBA00023125"/>
    </source>
</evidence>
<feature type="domain" description="SIS" evidence="5">
    <location>
        <begin position="126"/>
        <end position="257"/>
    </location>
</feature>
<dbReference type="Proteomes" id="UP000663802">
    <property type="component" value="Unassembled WGS sequence"/>
</dbReference>
<feature type="domain" description="HTH rpiR-type" evidence="4">
    <location>
        <begin position="1"/>
        <end position="77"/>
    </location>
</feature>
<dbReference type="InterPro" id="IPR046348">
    <property type="entry name" value="SIS_dom_sf"/>
</dbReference>
<dbReference type="RefSeq" id="WP_206868157.1">
    <property type="nucleotide sequence ID" value="NZ_BMBA01000001.1"/>
</dbReference>
<evidence type="ECO:0000256" key="3">
    <source>
        <dbReference type="ARBA" id="ARBA00023163"/>
    </source>
</evidence>
<reference evidence="6 7" key="1">
    <citation type="journal article" date="2021" name="Int. J. Syst. Evol. Microbiol.">
        <title>Clostridium zeae sp. nov., isolated from corn silage.</title>
        <authorList>
            <person name="Kobayashi H."/>
            <person name="Tanizawa Y."/>
            <person name="Yagura M."/>
            <person name="Sakamoto M."/>
            <person name="Ohkuma M."/>
            <person name="Tohno M."/>
        </authorList>
    </citation>
    <scope>NUCLEOTIDE SEQUENCE [LARGE SCALE GENOMIC DNA]</scope>
    <source>
        <strain evidence="6 7">CSC2</strain>
    </source>
</reference>
<organism evidence="6 7">
    <name type="scientific">Clostridium zeae</name>
    <dbReference type="NCBI Taxonomy" id="2759022"/>
    <lineage>
        <taxon>Bacteria</taxon>
        <taxon>Bacillati</taxon>
        <taxon>Bacillota</taxon>
        <taxon>Clostridia</taxon>
        <taxon>Eubacteriales</taxon>
        <taxon>Clostridiaceae</taxon>
        <taxon>Clostridium</taxon>
    </lineage>
</organism>
<dbReference type="CDD" id="cd05013">
    <property type="entry name" value="SIS_RpiR"/>
    <property type="match status" value="1"/>
</dbReference>
<evidence type="ECO:0000313" key="6">
    <source>
        <dbReference type="EMBL" id="GFZ30160.1"/>
    </source>
</evidence>
<evidence type="ECO:0000256" key="1">
    <source>
        <dbReference type="ARBA" id="ARBA00023015"/>
    </source>
</evidence>
<dbReference type="Pfam" id="PF01418">
    <property type="entry name" value="HTH_6"/>
    <property type="match status" value="1"/>
</dbReference>
<comment type="caution">
    <text evidence="6">The sequence shown here is derived from an EMBL/GenBank/DDBJ whole genome shotgun (WGS) entry which is preliminary data.</text>
</comment>
<proteinExistence type="predicted"/>
<keyword evidence="2" id="KW-0238">DNA-binding</keyword>
<evidence type="ECO:0000259" key="4">
    <source>
        <dbReference type="PROSITE" id="PS51071"/>
    </source>
</evidence>
<dbReference type="InterPro" id="IPR036388">
    <property type="entry name" value="WH-like_DNA-bd_sf"/>
</dbReference>
<dbReference type="PANTHER" id="PTHR30514:SF10">
    <property type="entry name" value="MURR_RPIR FAMILY TRANSCRIPTIONAL REGULATOR"/>
    <property type="match status" value="1"/>
</dbReference>
<name>A0ABQ1E5Z7_9CLOT</name>
<dbReference type="Gene3D" id="1.10.10.10">
    <property type="entry name" value="Winged helix-like DNA-binding domain superfamily/Winged helix DNA-binding domain"/>
    <property type="match status" value="1"/>
</dbReference>
<accession>A0ABQ1E5Z7</accession>
<evidence type="ECO:0000259" key="5">
    <source>
        <dbReference type="PROSITE" id="PS51464"/>
    </source>
</evidence>
<dbReference type="InterPro" id="IPR047640">
    <property type="entry name" value="RpiR-like"/>
</dbReference>
<dbReference type="PANTHER" id="PTHR30514">
    <property type="entry name" value="GLUCOKINASE"/>
    <property type="match status" value="1"/>
</dbReference>
<dbReference type="InterPro" id="IPR009057">
    <property type="entry name" value="Homeodomain-like_sf"/>
</dbReference>
<sequence>MYLFQKIEEIKMQNNTTNKIIGEFVLREKNKLNDYSMQEIADLTYTSKATLVRFAKTLGFSGWKEFMKSFIEESFYEKTHYSDISPNLPFVKTDSMKEIIRKLSSLQVESILDTADLMDMKILERAVEILLSSNRIVLFGYSPSIYIEELFRRKMMSIGRLVEVAPIGEGGMMSATLKENDCAIIISYSGNNKEREPMSFIKNLKENKVSLIGITSGGDNYMREKIHCILTISSRERLYSKIAGYTTEESIMHILNILYSCYFARNYQENLNYKIQNSRELEQARIACLNNMKENTQE</sequence>
<dbReference type="SUPFAM" id="SSF53697">
    <property type="entry name" value="SIS domain"/>
    <property type="match status" value="1"/>
</dbReference>
<evidence type="ECO:0000313" key="7">
    <source>
        <dbReference type="Proteomes" id="UP000663802"/>
    </source>
</evidence>